<sequence length="33" mass="4037">MCRIHYSSKNFNIWTSPKSSLLRISFNIFLLYR</sequence>
<proteinExistence type="predicted"/>
<dbReference type="AlphaFoldDB" id="A0A2P2QUS1"/>
<organism evidence="1">
    <name type="scientific">Rhizophora mucronata</name>
    <name type="common">Asiatic mangrove</name>
    <dbReference type="NCBI Taxonomy" id="61149"/>
    <lineage>
        <taxon>Eukaryota</taxon>
        <taxon>Viridiplantae</taxon>
        <taxon>Streptophyta</taxon>
        <taxon>Embryophyta</taxon>
        <taxon>Tracheophyta</taxon>
        <taxon>Spermatophyta</taxon>
        <taxon>Magnoliopsida</taxon>
        <taxon>eudicotyledons</taxon>
        <taxon>Gunneridae</taxon>
        <taxon>Pentapetalae</taxon>
        <taxon>rosids</taxon>
        <taxon>fabids</taxon>
        <taxon>Malpighiales</taxon>
        <taxon>Rhizophoraceae</taxon>
        <taxon>Rhizophora</taxon>
    </lineage>
</organism>
<reference evidence="1" key="1">
    <citation type="submission" date="2018-02" db="EMBL/GenBank/DDBJ databases">
        <title>Rhizophora mucronata_Transcriptome.</title>
        <authorList>
            <person name="Meera S.P."/>
            <person name="Sreeshan A."/>
            <person name="Augustine A."/>
        </authorList>
    </citation>
    <scope>NUCLEOTIDE SEQUENCE</scope>
    <source>
        <tissue evidence="1">Leaf</tissue>
    </source>
</reference>
<protein>
    <submittedName>
        <fullName evidence="1">Uncharacterized protein</fullName>
    </submittedName>
</protein>
<dbReference type="EMBL" id="GGEC01090233">
    <property type="protein sequence ID" value="MBX70717.1"/>
    <property type="molecule type" value="Transcribed_RNA"/>
</dbReference>
<name>A0A2P2QUS1_RHIMU</name>
<accession>A0A2P2QUS1</accession>
<evidence type="ECO:0000313" key="1">
    <source>
        <dbReference type="EMBL" id="MBX70717.1"/>
    </source>
</evidence>